<evidence type="ECO:0000313" key="5">
    <source>
        <dbReference type="EMBL" id="KIV92414.1"/>
    </source>
</evidence>
<feature type="region of interest" description="Disordered" evidence="4">
    <location>
        <begin position="1"/>
        <end position="34"/>
    </location>
</feature>
<dbReference type="STRING" id="212818.A0A0D1ZEV3"/>
<name>A0A0D1ZEV3_EXOME</name>
<dbReference type="RefSeq" id="XP_016223988.1">
    <property type="nucleotide sequence ID" value="XM_016368200.1"/>
</dbReference>
<protein>
    <recommendedName>
        <fullName evidence="3">COX assembly mitochondrial protein</fullName>
    </recommendedName>
</protein>
<evidence type="ECO:0000256" key="4">
    <source>
        <dbReference type="SAM" id="MobiDB-lite"/>
    </source>
</evidence>
<dbReference type="PANTHER" id="PTHR22977">
    <property type="entry name" value="COX ASSEMBLY MITOCHONDRIAL PROTEIN"/>
    <property type="match status" value="1"/>
</dbReference>
<dbReference type="HOGENOM" id="CLU_113403_1_0_1"/>
<keyword evidence="6" id="KW-1185">Reference proteome</keyword>
<evidence type="ECO:0000256" key="3">
    <source>
        <dbReference type="RuleBase" id="RU364104"/>
    </source>
</evidence>
<dbReference type="InterPro" id="IPR013892">
    <property type="entry name" value="Cyt_c_biogenesis_Cmc1-like"/>
</dbReference>
<keyword evidence="2" id="KW-1015">Disulfide bond</keyword>
<dbReference type="Proteomes" id="UP000054302">
    <property type="component" value="Unassembled WGS sequence"/>
</dbReference>
<dbReference type="VEuPathDB" id="FungiDB:PV10_03714"/>
<keyword evidence="3" id="KW-0999">Mitochondrion inner membrane</keyword>
<keyword evidence="3" id="KW-0143">Chaperone</keyword>
<evidence type="ECO:0000256" key="1">
    <source>
        <dbReference type="ARBA" id="ARBA00007347"/>
    </source>
</evidence>
<organism evidence="5 6">
    <name type="scientific">Exophiala mesophila</name>
    <name type="common">Black yeast-like fungus</name>
    <dbReference type="NCBI Taxonomy" id="212818"/>
    <lineage>
        <taxon>Eukaryota</taxon>
        <taxon>Fungi</taxon>
        <taxon>Dikarya</taxon>
        <taxon>Ascomycota</taxon>
        <taxon>Pezizomycotina</taxon>
        <taxon>Eurotiomycetes</taxon>
        <taxon>Chaetothyriomycetidae</taxon>
        <taxon>Chaetothyriales</taxon>
        <taxon>Herpotrichiellaceae</taxon>
        <taxon>Exophiala</taxon>
    </lineage>
</organism>
<comment type="function">
    <text evidence="3">Required for mitochondrial cytochrome c oxidase (COX) assembly and respiration.</text>
</comment>
<reference evidence="5 6" key="1">
    <citation type="submission" date="2015-01" db="EMBL/GenBank/DDBJ databases">
        <title>The Genome Sequence of Exophiala mesophila CBS40295.</title>
        <authorList>
            <consortium name="The Broad Institute Genomics Platform"/>
            <person name="Cuomo C."/>
            <person name="de Hoog S."/>
            <person name="Gorbushina A."/>
            <person name="Stielow B."/>
            <person name="Teixiera M."/>
            <person name="Abouelleil A."/>
            <person name="Chapman S.B."/>
            <person name="Priest M."/>
            <person name="Young S.K."/>
            <person name="Wortman J."/>
            <person name="Nusbaum C."/>
            <person name="Birren B."/>
        </authorList>
    </citation>
    <scope>NUCLEOTIDE SEQUENCE [LARGE SCALE GENOMIC DNA]</scope>
    <source>
        <strain evidence="5 6">CBS 40295</strain>
    </source>
</reference>
<comment type="subcellular location">
    <subcellularLocation>
        <location evidence="3">Mitochondrion inner membrane</location>
    </subcellularLocation>
</comment>
<feature type="compositionally biased region" description="Polar residues" evidence="4">
    <location>
        <begin position="12"/>
        <end position="26"/>
    </location>
</feature>
<dbReference type="Pfam" id="PF08583">
    <property type="entry name" value="Cmc1"/>
    <property type="match status" value="1"/>
</dbReference>
<dbReference type="OrthoDB" id="6224010at2759"/>
<keyword evidence="3" id="KW-0472">Membrane</keyword>
<gene>
    <name evidence="5" type="ORF">PV10_03714</name>
</gene>
<keyword evidence="3" id="KW-0496">Mitochondrion</keyword>
<evidence type="ECO:0000313" key="6">
    <source>
        <dbReference type="Proteomes" id="UP000054302"/>
    </source>
</evidence>
<comment type="similarity">
    <text evidence="1 3">Belongs to the CMC family.</text>
</comment>
<sequence length="177" mass="20340">MDMAPPVIPESRPQTTAPVPSSQPQRNLLNPLPLSASQEAQVRDIYYKRVRSRCADEIKDFAACAAGRTFTIPWTCRAQQFAMNSCMIAHATKAESDAAREEWFAGRMEQKSKRDAEAIEIEKRRAEIIEMTRRQEEKERLEAERTRAQNSTKQSQKRNESPDAINNEPKKGWFWGK</sequence>
<dbReference type="GO" id="GO:0005743">
    <property type="term" value="C:mitochondrial inner membrane"/>
    <property type="evidence" value="ECO:0007669"/>
    <property type="project" value="UniProtKB-SubCell"/>
</dbReference>
<dbReference type="GeneID" id="27321559"/>
<dbReference type="PANTHER" id="PTHR22977:SF5">
    <property type="entry name" value="COX ASSEMBLY MITOCHONDRIAL PROTEIN HOMOLOG"/>
    <property type="match status" value="1"/>
</dbReference>
<feature type="region of interest" description="Disordered" evidence="4">
    <location>
        <begin position="131"/>
        <end position="177"/>
    </location>
</feature>
<proteinExistence type="inferred from homology"/>
<dbReference type="AlphaFoldDB" id="A0A0D1ZEV3"/>
<dbReference type="EMBL" id="KN847522">
    <property type="protein sequence ID" value="KIV92414.1"/>
    <property type="molecule type" value="Genomic_DNA"/>
</dbReference>
<feature type="compositionally biased region" description="Basic and acidic residues" evidence="4">
    <location>
        <begin position="131"/>
        <end position="147"/>
    </location>
</feature>
<accession>A0A0D1ZEV3</accession>
<evidence type="ECO:0000256" key="2">
    <source>
        <dbReference type="ARBA" id="ARBA00023157"/>
    </source>
</evidence>